<gene>
    <name evidence="2" type="ORF">DesyoDRAFT_0833</name>
</gene>
<dbReference type="InterPro" id="IPR012296">
    <property type="entry name" value="Nuclease_put_TT1808"/>
</dbReference>
<dbReference type="Gene3D" id="3.90.1570.10">
    <property type="entry name" value="tt1808, chain A"/>
    <property type="match status" value="1"/>
</dbReference>
<evidence type="ECO:0000313" key="2">
    <source>
        <dbReference type="EMBL" id="EHQ88005.1"/>
    </source>
</evidence>
<dbReference type="InterPro" id="IPR011335">
    <property type="entry name" value="Restrct_endonuc-II-like"/>
</dbReference>
<evidence type="ECO:0000259" key="1">
    <source>
        <dbReference type="Pfam" id="PF05685"/>
    </source>
</evidence>
<dbReference type="CDD" id="cd06260">
    <property type="entry name" value="DUF820-like"/>
    <property type="match status" value="1"/>
</dbReference>
<dbReference type="PANTHER" id="PTHR36558">
    <property type="entry name" value="GLR1098 PROTEIN"/>
    <property type="match status" value="1"/>
</dbReference>
<dbReference type="eggNOG" id="COG4636">
    <property type="taxonomic scope" value="Bacteria"/>
</dbReference>
<dbReference type="SUPFAM" id="SSF52980">
    <property type="entry name" value="Restriction endonuclease-like"/>
    <property type="match status" value="1"/>
</dbReference>
<proteinExistence type="predicted"/>
<dbReference type="OrthoDB" id="9798254at2"/>
<keyword evidence="3" id="KW-1185">Reference proteome</keyword>
<dbReference type="InterPro" id="IPR008538">
    <property type="entry name" value="Uma2"/>
</dbReference>
<dbReference type="AlphaFoldDB" id="H5Y1V4"/>
<dbReference type="HOGENOM" id="CLU_076312_0_2_9"/>
<accession>H5Y1V4</accession>
<dbReference type="PANTHER" id="PTHR36558:SF1">
    <property type="entry name" value="RESTRICTION ENDONUCLEASE DOMAIN-CONTAINING PROTEIN-RELATED"/>
    <property type="match status" value="1"/>
</dbReference>
<dbReference type="RefSeq" id="WP_007779737.1">
    <property type="nucleotide sequence ID" value="NZ_CM001441.1"/>
</dbReference>
<evidence type="ECO:0000313" key="3">
    <source>
        <dbReference type="Proteomes" id="UP000005104"/>
    </source>
</evidence>
<dbReference type="EMBL" id="CM001441">
    <property type="protein sequence ID" value="EHQ88005.1"/>
    <property type="molecule type" value="Genomic_DNA"/>
</dbReference>
<organism evidence="2 3">
    <name type="scientific">Desulfosporosinus youngiae DSM 17734</name>
    <dbReference type="NCBI Taxonomy" id="768710"/>
    <lineage>
        <taxon>Bacteria</taxon>
        <taxon>Bacillati</taxon>
        <taxon>Bacillota</taxon>
        <taxon>Clostridia</taxon>
        <taxon>Eubacteriales</taxon>
        <taxon>Desulfitobacteriaceae</taxon>
        <taxon>Desulfosporosinus</taxon>
    </lineage>
</organism>
<dbReference type="Proteomes" id="UP000005104">
    <property type="component" value="Chromosome"/>
</dbReference>
<protein>
    <recommendedName>
        <fullName evidence="1">Putative restriction endonuclease domain-containing protein</fullName>
    </recommendedName>
</protein>
<sequence length="195" mass="21886">MKDSLAYGSLFTYQDYLGWPSDERWEIIDGIAYNMTTAPSANHQRIIRELATAFNVFLKGKHCEIFPAPFDVRLSDQEEDEQNVKTVVQPDLSLICNKQLIDQHGCKGSPDLVIEVTSPSTMQVDLKIKFHRYEAAGVKEYWIVHPEGKTIVVYSLGSDGKYGRPNVYTADDQLSVNVLPGLSIDLADIFAVITD</sequence>
<dbReference type="Pfam" id="PF05685">
    <property type="entry name" value="Uma2"/>
    <property type="match status" value="1"/>
</dbReference>
<feature type="domain" description="Putative restriction endonuclease" evidence="1">
    <location>
        <begin position="14"/>
        <end position="186"/>
    </location>
</feature>
<reference evidence="2 3" key="1">
    <citation type="submission" date="2011-11" db="EMBL/GenBank/DDBJ databases">
        <title>The Noncontiguous Finished genome of Desulfosporosinus youngiae DSM 17734.</title>
        <authorList>
            <consortium name="US DOE Joint Genome Institute (JGI-PGF)"/>
            <person name="Lucas S."/>
            <person name="Han J."/>
            <person name="Lapidus A."/>
            <person name="Cheng J.-F."/>
            <person name="Goodwin L."/>
            <person name="Pitluck S."/>
            <person name="Peters L."/>
            <person name="Ovchinnikova G."/>
            <person name="Lu M."/>
            <person name="Land M.L."/>
            <person name="Hauser L."/>
            <person name="Pester M."/>
            <person name="Spring S."/>
            <person name="Ollivier B."/>
            <person name="Rattei T."/>
            <person name="Klenk H.-P."/>
            <person name="Wagner M."/>
            <person name="Loy A."/>
            <person name="Woyke T.J."/>
        </authorList>
    </citation>
    <scope>NUCLEOTIDE SEQUENCE [LARGE SCALE GENOMIC DNA]</scope>
    <source>
        <strain evidence="2 3">DSM 17734</strain>
    </source>
</reference>
<name>H5Y1V4_9FIRM</name>